<dbReference type="EMBL" id="CP155620">
    <property type="protein sequence ID" value="XBJ29993.1"/>
    <property type="molecule type" value="Genomic_DNA"/>
</dbReference>
<dbReference type="EMBL" id="CP155620">
    <property type="protein sequence ID" value="XBJ29986.1"/>
    <property type="molecule type" value="Genomic_DNA"/>
</dbReference>
<evidence type="ECO:0000313" key="3">
    <source>
        <dbReference type="EMBL" id="XBJ29993.1"/>
    </source>
</evidence>
<feature type="domain" description="IraD/Gp25-like" evidence="1">
    <location>
        <begin position="25"/>
        <end position="93"/>
    </location>
</feature>
<sequence length="130" mass="15285">MSLLDKLIHELDEQNTHVPFYQNDYEDIKNSIKVLLNAKLDDCYTIKDLGMPNLIDSNLNSNELCVSMAKEIQKLIVLYEQRIRIISITYDNSLSPCQLSFFLKCTFCDDNFKEFNIEIIFKNNRYCEVV</sequence>
<accession>A0AAU7E7K6</accession>
<reference evidence="3" key="1">
    <citation type="submission" date="2024-05" db="EMBL/GenBank/DDBJ databases">
        <title>Campylobacter coli isolated from environmental waters in Slovenia.</title>
        <authorList>
            <person name="Zautner A.E."/>
            <person name="Bunk B."/>
            <person name="Riedel T."/>
            <person name="Sproeer C."/>
        </authorList>
    </citation>
    <scope>NUCLEOTIDE SEQUENCE</scope>
    <source>
        <strain evidence="3">CCS1377</strain>
    </source>
</reference>
<dbReference type="Gene3D" id="3.10.450.40">
    <property type="match status" value="1"/>
</dbReference>
<dbReference type="SUPFAM" id="SSF160719">
    <property type="entry name" value="gpW/gp25-like"/>
    <property type="match status" value="1"/>
</dbReference>
<evidence type="ECO:0000259" key="1">
    <source>
        <dbReference type="Pfam" id="PF04965"/>
    </source>
</evidence>
<dbReference type="Pfam" id="PF04965">
    <property type="entry name" value="GPW_gp25"/>
    <property type="match status" value="1"/>
</dbReference>
<proteinExistence type="predicted"/>
<organism evidence="3">
    <name type="scientific">Campylobacter sp. CCS1377</name>
    <dbReference type="NCBI Taxonomy" id="3158229"/>
    <lineage>
        <taxon>Bacteria</taxon>
        <taxon>Pseudomonadati</taxon>
        <taxon>Campylobacterota</taxon>
        <taxon>Epsilonproteobacteria</taxon>
        <taxon>Campylobacterales</taxon>
        <taxon>Campylobacteraceae</taxon>
        <taxon>Campylobacter</taxon>
    </lineage>
</organism>
<gene>
    <name evidence="2" type="ORF">AAH949_03940</name>
    <name evidence="3" type="ORF">AAH949_03975</name>
</gene>
<name>A0AAU7E7K6_9BACT</name>
<dbReference type="AlphaFoldDB" id="A0AAU7E7K6"/>
<dbReference type="InterPro" id="IPR007048">
    <property type="entry name" value="IraD/Gp25-like"/>
</dbReference>
<protein>
    <submittedName>
        <fullName evidence="3">GPW/gp25 family protein</fullName>
    </submittedName>
</protein>
<dbReference type="RefSeq" id="WP_134239395.1">
    <property type="nucleotide sequence ID" value="NZ_CP155620.1"/>
</dbReference>
<evidence type="ECO:0000313" key="2">
    <source>
        <dbReference type="EMBL" id="XBJ29986.1"/>
    </source>
</evidence>